<dbReference type="EMBL" id="RPHB01000012">
    <property type="protein sequence ID" value="MBW3470165.1"/>
    <property type="molecule type" value="Genomic_DNA"/>
</dbReference>
<protein>
    <submittedName>
        <fullName evidence="1">Uncharacterized protein</fullName>
    </submittedName>
</protein>
<evidence type="ECO:0000313" key="1">
    <source>
        <dbReference type="EMBL" id="MBW3470165.1"/>
    </source>
</evidence>
<proteinExistence type="predicted"/>
<evidence type="ECO:0000313" key="2">
    <source>
        <dbReference type="Proteomes" id="UP000727490"/>
    </source>
</evidence>
<dbReference type="Proteomes" id="UP000727490">
    <property type="component" value="Unassembled WGS sequence"/>
</dbReference>
<reference evidence="1 2" key="1">
    <citation type="journal article" date="2020" name="Syst. Appl. Microbiol.">
        <title>Arthrospiribacter ruber gen. nov., sp. nov., a novel bacterium isolated from Arthrospira cultures.</title>
        <authorList>
            <person name="Waleron M."/>
            <person name="Misztak A."/>
            <person name="Waleron M.M."/>
            <person name="Furmaniak M."/>
            <person name="Mrozik A."/>
            <person name="Waleron K."/>
        </authorList>
    </citation>
    <scope>NUCLEOTIDE SEQUENCE [LARGE SCALE GENOMIC DNA]</scope>
    <source>
        <strain evidence="1 2">DPMB0001</strain>
    </source>
</reference>
<accession>A0A951IZS9</accession>
<gene>
    <name evidence="1" type="ORF">EGN73_20450</name>
</gene>
<name>A0A951IZS9_9BACT</name>
<keyword evidence="2" id="KW-1185">Reference proteome</keyword>
<organism evidence="1 2">
    <name type="scientific">Arthrospiribacter ruber</name>
    <dbReference type="NCBI Taxonomy" id="2487934"/>
    <lineage>
        <taxon>Bacteria</taxon>
        <taxon>Pseudomonadati</taxon>
        <taxon>Bacteroidota</taxon>
        <taxon>Cytophagia</taxon>
        <taxon>Cytophagales</taxon>
        <taxon>Cyclobacteriaceae</taxon>
        <taxon>Arthrospiribacter</taxon>
    </lineage>
</organism>
<dbReference type="AlphaFoldDB" id="A0A951IZS9"/>
<comment type="caution">
    <text evidence="1">The sequence shown here is derived from an EMBL/GenBank/DDBJ whole genome shotgun (WGS) entry which is preliminary data.</text>
</comment>
<sequence>METQFGFIRKGIFALMFLSMILFGACQEDALPQGELNCSVEAVDGPEDDVVGKWKMIWERPGFSLDTIDYSCNSIIYHFKPDGILEVFSDVEEAGHSEGEYNYKLIWDPYNSGANTMRGIKIGEYSRWAILIGTTKMTMDITPLDGPMRQFIRIEKSLTQN</sequence>
<dbReference type="RefSeq" id="WP_219293810.1">
    <property type="nucleotide sequence ID" value="NZ_RPHB01000012.1"/>
</dbReference>